<name>A0A844ZH66_9SPHN</name>
<gene>
    <name evidence="3" type="ORF">GRI38_10665</name>
</gene>
<dbReference type="Gene3D" id="3.40.1350.10">
    <property type="match status" value="1"/>
</dbReference>
<feature type="domain" description="Restriction endonuclease type IV Mrr" evidence="1">
    <location>
        <begin position="7"/>
        <end position="96"/>
    </location>
</feature>
<dbReference type="AlphaFoldDB" id="A0A844ZH66"/>
<evidence type="ECO:0008006" key="5">
    <source>
        <dbReference type="Google" id="ProtNLM"/>
    </source>
</evidence>
<dbReference type="Gene3D" id="3.40.50.300">
    <property type="entry name" value="P-loop containing nucleotide triphosphate hydrolases"/>
    <property type="match status" value="1"/>
</dbReference>
<dbReference type="GO" id="GO:0004519">
    <property type="term" value="F:endonuclease activity"/>
    <property type="evidence" value="ECO:0007669"/>
    <property type="project" value="InterPro"/>
</dbReference>
<comment type="caution">
    <text evidence="3">The sequence shown here is derived from an EMBL/GenBank/DDBJ whole genome shotgun (WGS) entry which is preliminary data.</text>
</comment>
<dbReference type="InterPro" id="IPR049050">
    <property type="entry name" value="nSTAND3"/>
</dbReference>
<dbReference type="InterPro" id="IPR027417">
    <property type="entry name" value="P-loop_NTPase"/>
</dbReference>
<dbReference type="Pfam" id="PF20720">
    <property type="entry name" value="nSTAND3"/>
    <property type="match status" value="1"/>
</dbReference>
<dbReference type="InterPro" id="IPR007560">
    <property type="entry name" value="Restrct_endonuc_IV_Mrr"/>
</dbReference>
<evidence type="ECO:0000313" key="4">
    <source>
        <dbReference type="Proteomes" id="UP000433104"/>
    </source>
</evidence>
<dbReference type="Proteomes" id="UP000433104">
    <property type="component" value="Unassembled WGS sequence"/>
</dbReference>
<proteinExistence type="predicted"/>
<evidence type="ECO:0000259" key="1">
    <source>
        <dbReference type="Pfam" id="PF04471"/>
    </source>
</evidence>
<dbReference type="EMBL" id="WTYW01000003">
    <property type="protein sequence ID" value="MXO86486.1"/>
    <property type="molecule type" value="Genomic_DNA"/>
</dbReference>
<dbReference type="Pfam" id="PF04471">
    <property type="entry name" value="Mrr_cat"/>
    <property type="match status" value="1"/>
</dbReference>
<reference evidence="3 4" key="1">
    <citation type="submission" date="2019-12" db="EMBL/GenBank/DDBJ databases">
        <title>Genomic-based taxomic classification of the family Erythrobacteraceae.</title>
        <authorList>
            <person name="Xu L."/>
        </authorList>
    </citation>
    <scope>NUCLEOTIDE SEQUENCE [LARGE SCALE GENOMIC DNA]</scope>
    <source>
        <strain evidence="3 4">MCCC 1A09962</strain>
    </source>
</reference>
<dbReference type="GO" id="GO:0009307">
    <property type="term" value="P:DNA restriction-modification system"/>
    <property type="evidence" value="ECO:0007669"/>
    <property type="project" value="InterPro"/>
</dbReference>
<feature type="domain" description="Novel STAND NTPase 3" evidence="2">
    <location>
        <begin position="173"/>
        <end position="334"/>
    </location>
</feature>
<protein>
    <recommendedName>
        <fullName evidence="5">Restriction endonuclease</fullName>
    </recommendedName>
</protein>
<sequence>MADYDFQQLSPHDFELLSRDVVQARDGIQLESFKAGRDQGIDFRYAKGAANLIVQAKHYAGTGLAGLLRELHKEAVKAKKLNPSRYILTTSVGLTPPNKTEIMEIFGGLIAEPGDIVGRDDINGLLEQHADIHQRHHKLWLTSRAVLDRVMHNAAKTQSDFDVERVRRDIARYVQNSGYPRAVEMLNDGHVAIISGAPGVGKTTLARMLLYAFLEQGYEAISILTDFQTGRELYQPGKKQIFYFDDFIGATFLGERASTFTRNEDRAILDFIEMVRGSKTARLVMTTREHILQQAVAASEKLKHSHLVDHKCVLAIRDYGRMQRAEILYNHIYFSDLPPSYRDQLLADRFYLEIIKHSKFNPRLIEWLSNYRRVKNMKPENYRGFVRNLLDDPAEIWRHAYHEQISDSGRSIMLALYTHRGECHPATLEKTFWSIHELRAQRYGFSTSPSDWRMGLGELAGSFVHPGTKIAVLDPSLLDMLNATVLEEPRNAIDMIEGATRFEEAHRVWTFAKLPANAPIMRYLSKPD</sequence>
<dbReference type="SUPFAM" id="SSF52540">
    <property type="entry name" value="P-loop containing nucleoside triphosphate hydrolases"/>
    <property type="match status" value="1"/>
</dbReference>
<dbReference type="GO" id="GO:0003677">
    <property type="term" value="F:DNA binding"/>
    <property type="evidence" value="ECO:0007669"/>
    <property type="project" value="InterPro"/>
</dbReference>
<dbReference type="OrthoDB" id="9781481at2"/>
<keyword evidence="4" id="KW-1185">Reference proteome</keyword>
<accession>A0A844ZH66</accession>
<dbReference type="RefSeq" id="WP_160683536.1">
    <property type="nucleotide sequence ID" value="NZ_WTYW01000003.1"/>
</dbReference>
<organism evidence="3 4">
    <name type="scientific">Parapontixanthobacter aurantiacus</name>
    <dbReference type="NCBI Taxonomy" id="1463599"/>
    <lineage>
        <taxon>Bacteria</taxon>
        <taxon>Pseudomonadati</taxon>
        <taxon>Pseudomonadota</taxon>
        <taxon>Alphaproteobacteria</taxon>
        <taxon>Sphingomonadales</taxon>
        <taxon>Erythrobacteraceae</taxon>
        <taxon>Parapontixanthobacter</taxon>
    </lineage>
</organism>
<evidence type="ECO:0000259" key="2">
    <source>
        <dbReference type="Pfam" id="PF20720"/>
    </source>
</evidence>
<dbReference type="InterPro" id="IPR011856">
    <property type="entry name" value="tRNA_endonuc-like_dom_sf"/>
</dbReference>
<evidence type="ECO:0000313" key="3">
    <source>
        <dbReference type="EMBL" id="MXO86486.1"/>
    </source>
</evidence>